<dbReference type="PANTHER" id="PTHR43046:SF16">
    <property type="entry name" value="ADP-RIBOSE PYROPHOSPHATASE YJHB-RELATED"/>
    <property type="match status" value="1"/>
</dbReference>
<comment type="caution">
    <text evidence="4">The sequence shown here is derived from an EMBL/GenBank/DDBJ whole genome shotgun (WGS) entry which is preliminary data.</text>
</comment>
<dbReference type="PROSITE" id="PS00893">
    <property type="entry name" value="NUDIX_BOX"/>
    <property type="match status" value="1"/>
</dbReference>
<gene>
    <name evidence="4" type="ORF">HMPREF9238_01584</name>
</gene>
<reference evidence="4 5" key="1">
    <citation type="submission" date="2013-05" db="EMBL/GenBank/DDBJ databases">
        <title>The Genome Sequence of Actinomyces europaeus ACS-120-V-COL10B.</title>
        <authorList>
            <consortium name="The Broad Institute Genomics Platform"/>
            <person name="Earl A."/>
            <person name="Ward D."/>
            <person name="Feldgarden M."/>
            <person name="Gevers D."/>
            <person name="Saerens B."/>
            <person name="Vaneechoutte M."/>
            <person name="Walker B."/>
            <person name="Young S."/>
            <person name="Zeng Q."/>
            <person name="Gargeya S."/>
            <person name="Fitzgerald M."/>
            <person name="Haas B."/>
            <person name="Abouelleil A."/>
            <person name="Allen A.W."/>
            <person name="Alvarado L."/>
            <person name="Arachchi H.M."/>
            <person name="Berlin A.M."/>
            <person name="Chapman S.B."/>
            <person name="Gainer-Dewar J."/>
            <person name="Goldberg J."/>
            <person name="Griggs A."/>
            <person name="Gujja S."/>
            <person name="Hansen M."/>
            <person name="Howarth C."/>
            <person name="Imamovic A."/>
            <person name="Ireland A."/>
            <person name="Larimer J."/>
            <person name="McCowan C."/>
            <person name="Murphy C."/>
            <person name="Pearson M."/>
            <person name="Poon T.W."/>
            <person name="Priest M."/>
            <person name="Roberts A."/>
            <person name="Saif S."/>
            <person name="Shea T."/>
            <person name="Sisk P."/>
            <person name="Sykes S."/>
            <person name="Wortman J."/>
            <person name="Nusbaum C."/>
            <person name="Birren B."/>
        </authorList>
    </citation>
    <scope>NUCLEOTIDE SEQUENCE [LARGE SCALE GENOMIC DNA]</scope>
    <source>
        <strain evidence="4 5">ACS-120-V-Col10b</strain>
    </source>
</reference>
<organism evidence="4 5">
    <name type="scientific">Gleimia europaea ACS-120-V-Col10b</name>
    <dbReference type="NCBI Taxonomy" id="883069"/>
    <lineage>
        <taxon>Bacteria</taxon>
        <taxon>Bacillati</taxon>
        <taxon>Actinomycetota</taxon>
        <taxon>Actinomycetes</taxon>
        <taxon>Actinomycetales</taxon>
        <taxon>Actinomycetaceae</taxon>
        <taxon>Gleimia</taxon>
    </lineage>
</organism>
<comment type="cofactor">
    <cofactor evidence="1">
        <name>Mg(2+)</name>
        <dbReference type="ChEBI" id="CHEBI:18420"/>
    </cofactor>
</comment>
<dbReference type="GO" id="GO:0016787">
    <property type="term" value="F:hydrolase activity"/>
    <property type="evidence" value="ECO:0007669"/>
    <property type="project" value="UniProtKB-KW"/>
</dbReference>
<keyword evidence="2" id="KW-0378">Hydrolase</keyword>
<sequence>MAIPKFVADLREHVGNAPLWLSGVTAVITNEEATEVLLVKRADNGHWTPVTGIIDPDEEPANAAIREAIEEAGVMCEPTRILSIGTVGPVTYPNGDVSSYLDISVHMRYVSGTPRPIDGENSEVRWFPIDALPDMNERFKHTISLALADPQPTLFSFDQDAAEAAAEIPDL</sequence>
<proteinExistence type="predicted"/>
<keyword evidence="5" id="KW-1185">Reference proteome</keyword>
<dbReference type="Gene3D" id="3.90.79.10">
    <property type="entry name" value="Nucleoside Triphosphate Pyrophosphohydrolase"/>
    <property type="match status" value="1"/>
</dbReference>
<dbReference type="AlphaFoldDB" id="A0A9W5VVR8"/>
<dbReference type="RefSeq" id="WP_016444908.1">
    <property type="nucleotide sequence ID" value="NZ_KE150267.1"/>
</dbReference>
<dbReference type="Pfam" id="PF00293">
    <property type="entry name" value="NUDIX"/>
    <property type="match status" value="1"/>
</dbReference>
<feature type="domain" description="Nudix hydrolase" evidence="3">
    <location>
        <begin position="19"/>
        <end position="149"/>
    </location>
</feature>
<dbReference type="CDD" id="cd18879">
    <property type="entry name" value="NUDIX_Hydrolase"/>
    <property type="match status" value="1"/>
</dbReference>
<evidence type="ECO:0000313" key="4">
    <source>
        <dbReference type="EMBL" id="EPD29447.1"/>
    </source>
</evidence>
<name>A0A9W5VVR8_9ACTO</name>
<dbReference type="PANTHER" id="PTHR43046">
    <property type="entry name" value="GDP-MANNOSE MANNOSYL HYDROLASE"/>
    <property type="match status" value="1"/>
</dbReference>
<dbReference type="SUPFAM" id="SSF55811">
    <property type="entry name" value="Nudix"/>
    <property type="match status" value="1"/>
</dbReference>
<dbReference type="PROSITE" id="PS51462">
    <property type="entry name" value="NUDIX"/>
    <property type="match status" value="1"/>
</dbReference>
<dbReference type="EMBL" id="AGWN01000003">
    <property type="protein sequence ID" value="EPD29447.1"/>
    <property type="molecule type" value="Genomic_DNA"/>
</dbReference>
<evidence type="ECO:0000259" key="3">
    <source>
        <dbReference type="PROSITE" id="PS51462"/>
    </source>
</evidence>
<dbReference type="Proteomes" id="UP000014387">
    <property type="component" value="Unassembled WGS sequence"/>
</dbReference>
<protein>
    <recommendedName>
        <fullName evidence="3">Nudix hydrolase domain-containing protein</fullName>
    </recommendedName>
</protein>
<evidence type="ECO:0000256" key="2">
    <source>
        <dbReference type="ARBA" id="ARBA00022801"/>
    </source>
</evidence>
<dbReference type="InterPro" id="IPR000086">
    <property type="entry name" value="NUDIX_hydrolase_dom"/>
</dbReference>
<accession>A0A9W5VVR8</accession>
<dbReference type="InterPro" id="IPR020084">
    <property type="entry name" value="NUDIX_hydrolase_CS"/>
</dbReference>
<dbReference type="OrthoDB" id="9814308at2"/>
<dbReference type="InterPro" id="IPR015797">
    <property type="entry name" value="NUDIX_hydrolase-like_dom_sf"/>
</dbReference>
<evidence type="ECO:0000313" key="5">
    <source>
        <dbReference type="Proteomes" id="UP000014387"/>
    </source>
</evidence>
<evidence type="ECO:0000256" key="1">
    <source>
        <dbReference type="ARBA" id="ARBA00001946"/>
    </source>
</evidence>